<sequence length="86" mass="9219">MFSSRGLLRCVSTFGLAGSFARFSAAICICATVTLEGVLDFIPNASSSFSSKAFASFFLSNCACFFFSFSSLRCCFFTTCLSSSCQ</sequence>
<keyword evidence="1" id="KW-0812">Transmembrane</keyword>
<dbReference type="EMBL" id="GFTR01001116">
    <property type="protein sequence ID" value="JAW15310.1"/>
    <property type="molecule type" value="Transcribed_RNA"/>
</dbReference>
<keyword evidence="1" id="KW-1133">Transmembrane helix</keyword>
<keyword evidence="1" id="KW-0472">Membrane</keyword>
<protein>
    <submittedName>
        <fullName evidence="2">Uncharacterized protein</fullName>
    </submittedName>
</protein>
<evidence type="ECO:0000256" key="1">
    <source>
        <dbReference type="SAM" id="Phobius"/>
    </source>
</evidence>
<proteinExistence type="predicted"/>
<name>A0A224Y2K3_9HEMI</name>
<reference evidence="2" key="1">
    <citation type="journal article" date="2018" name="PLoS Negl. Trop. Dis.">
        <title>An insight into the salivary gland and fat body transcriptome of Panstrongylus lignarius (Hemiptera: Heteroptera), the main vector of Chagas disease in Peru.</title>
        <authorList>
            <person name="Nevoa J.C."/>
            <person name="Mendes M.T."/>
            <person name="da Silva M.V."/>
            <person name="Soares S.C."/>
            <person name="Oliveira C.J.F."/>
            <person name="Ribeiro J.M.C."/>
        </authorList>
    </citation>
    <scope>NUCLEOTIDE SEQUENCE</scope>
</reference>
<dbReference type="AlphaFoldDB" id="A0A224Y2K3"/>
<organism evidence="2">
    <name type="scientific">Panstrongylus lignarius</name>
    <dbReference type="NCBI Taxonomy" id="156445"/>
    <lineage>
        <taxon>Eukaryota</taxon>
        <taxon>Metazoa</taxon>
        <taxon>Ecdysozoa</taxon>
        <taxon>Arthropoda</taxon>
        <taxon>Hexapoda</taxon>
        <taxon>Insecta</taxon>
        <taxon>Pterygota</taxon>
        <taxon>Neoptera</taxon>
        <taxon>Paraneoptera</taxon>
        <taxon>Hemiptera</taxon>
        <taxon>Heteroptera</taxon>
        <taxon>Panheteroptera</taxon>
        <taxon>Cimicomorpha</taxon>
        <taxon>Reduviidae</taxon>
        <taxon>Triatominae</taxon>
        <taxon>Panstrongylus</taxon>
    </lineage>
</organism>
<evidence type="ECO:0000313" key="2">
    <source>
        <dbReference type="EMBL" id="JAW15310.1"/>
    </source>
</evidence>
<feature type="transmembrane region" description="Helical" evidence="1">
    <location>
        <begin position="54"/>
        <end position="76"/>
    </location>
</feature>
<accession>A0A224Y2K3</accession>